<dbReference type="Pfam" id="PF06724">
    <property type="entry name" value="DUF1206"/>
    <property type="match status" value="3"/>
</dbReference>
<feature type="transmembrane region" description="Helical" evidence="1">
    <location>
        <begin position="25"/>
        <end position="46"/>
    </location>
</feature>
<feature type="transmembrane region" description="Helical" evidence="1">
    <location>
        <begin position="58"/>
        <end position="85"/>
    </location>
</feature>
<comment type="caution">
    <text evidence="3">The sequence shown here is derived from an EMBL/GenBank/DDBJ whole genome shotgun (WGS) entry which is preliminary data.</text>
</comment>
<evidence type="ECO:0000259" key="2">
    <source>
        <dbReference type="Pfam" id="PF06724"/>
    </source>
</evidence>
<dbReference type="EMBL" id="VYUY01000022">
    <property type="protein sequence ID" value="KAA9130009.1"/>
    <property type="molecule type" value="Genomic_DNA"/>
</dbReference>
<feature type="domain" description="DUF1206" evidence="2">
    <location>
        <begin position="23"/>
        <end position="88"/>
    </location>
</feature>
<feature type="transmembrane region" description="Helical" evidence="1">
    <location>
        <begin position="238"/>
        <end position="259"/>
    </location>
</feature>
<accession>A0A5N0T9P2</accession>
<evidence type="ECO:0000313" key="4">
    <source>
        <dbReference type="Proteomes" id="UP000326838"/>
    </source>
</evidence>
<dbReference type="InterPro" id="IPR009597">
    <property type="entry name" value="DUF1206"/>
</dbReference>
<dbReference type="RefSeq" id="WP_150895495.1">
    <property type="nucleotide sequence ID" value="NZ_VYUY01000022.1"/>
</dbReference>
<keyword evidence="4" id="KW-1185">Reference proteome</keyword>
<keyword evidence="1" id="KW-0472">Membrane</keyword>
<dbReference type="AlphaFoldDB" id="A0A5N0T9P2"/>
<feature type="transmembrane region" description="Helical" evidence="1">
    <location>
        <begin position="191"/>
        <end position="218"/>
    </location>
</feature>
<feature type="transmembrane region" description="Helical" evidence="1">
    <location>
        <begin position="146"/>
        <end position="170"/>
    </location>
</feature>
<sequence length="266" mass="26196">MTSTKDAARAAEANPVLRTLARAGYAANGVVHALIGAIVLAVASGAGGESDQAGAFKAIAAAPAGFVALWVLAVALGALGIWHGVAAVPAHASDPAKKWGRRVSEAGQAVVFLALGVIAGAVALGAEPSGDDAARSASSGVLAVQGGPFLLGAVGLGVAIAGIAFVVMGVRRSFRTKMTIPRGTAGHLTTALGVFGFIAKGIALFAVGVLLVVAAVRVDPEEAGGLDGAVAALLGLPLGPWLVASIGIGFIAYGVFCGFRARYARL</sequence>
<keyword evidence="1" id="KW-1133">Transmembrane helix</keyword>
<reference evidence="4" key="1">
    <citation type="submission" date="2019-09" db="EMBL/GenBank/DDBJ databases">
        <title>Mumia zhuanghuii sp. nov. isolated from the intestinal contents of plateau pika (Ochotona curzoniae) in the Qinghai-Tibet plateau of China.</title>
        <authorList>
            <person name="Tian Z."/>
        </authorList>
    </citation>
    <scope>NUCLEOTIDE SEQUENCE [LARGE SCALE GENOMIC DNA]</scope>
    <source>
        <strain evidence="4">L-033</strain>
    </source>
</reference>
<feature type="domain" description="DUF1206" evidence="2">
    <location>
        <begin position="195"/>
        <end position="263"/>
    </location>
</feature>
<keyword evidence="1" id="KW-0812">Transmembrane</keyword>
<dbReference type="Proteomes" id="UP000326838">
    <property type="component" value="Unassembled WGS sequence"/>
</dbReference>
<proteinExistence type="predicted"/>
<feature type="transmembrane region" description="Helical" evidence="1">
    <location>
        <begin position="106"/>
        <end position="126"/>
    </location>
</feature>
<organism evidence="3 4">
    <name type="scientific">Microbacterium caowuchunii</name>
    <dbReference type="NCBI Taxonomy" id="2614638"/>
    <lineage>
        <taxon>Bacteria</taxon>
        <taxon>Bacillati</taxon>
        <taxon>Actinomycetota</taxon>
        <taxon>Actinomycetes</taxon>
        <taxon>Micrococcales</taxon>
        <taxon>Microbacteriaceae</taxon>
        <taxon>Microbacterium</taxon>
    </lineage>
</organism>
<name>A0A5N0T9P2_9MICO</name>
<feature type="domain" description="DUF1206" evidence="2">
    <location>
        <begin position="106"/>
        <end position="172"/>
    </location>
</feature>
<evidence type="ECO:0000256" key="1">
    <source>
        <dbReference type="SAM" id="Phobius"/>
    </source>
</evidence>
<gene>
    <name evidence="3" type="ORF">F6B40_15085</name>
</gene>
<protein>
    <submittedName>
        <fullName evidence="3">DUF1206 domain-containing protein</fullName>
    </submittedName>
</protein>
<evidence type="ECO:0000313" key="3">
    <source>
        <dbReference type="EMBL" id="KAA9130009.1"/>
    </source>
</evidence>